<evidence type="ECO:0000313" key="3">
    <source>
        <dbReference type="Proteomes" id="UP000245890"/>
    </source>
</evidence>
<feature type="chain" id="PRO_5015582764" description="DUF1570 domain-containing protein" evidence="1">
    <location>
        <begin position="22"/>
        <end position="511"/>
    </location>
</feature>
<dbReference type="SUPFAM" id="SSF48452">
    <property type="entry name" value="TPR-like"/>
    <property type="match status" value="1"/>
</dbReference>
<dbReference type="InterPro" id="IPR011990">
    <property type="entry name" value="TPR-like_helical_dom_sf"/>
</dbReference>
<sequence>MKGFASLALVLASLVSTPAMADWRVAETDHFVVYANTSEASLRRYAEQLEKFDKALRLTRGLKESPLGKAGRVTVYFVGNQDRVASLAGDSEIAGFYIPRAGASVAFVPGNMGGDSPMAFNSQQVLQHEYAHHFMFTNWPDAAFPSWVSEGWAEFNATAKFDRDGAFQFGSAPQYRAYGLLTGNPLPIEKILAGAAGKLRSDQRDALYGRGWALMHYLTFEPSRKGQLATYLDAISRDRKSPEAAAALAFGDLRALHRELEKFLSKPRISGFRVKPESLTIPPVAVRVLRPGEAAILPVRFRSEAGVNDETAPPVYADARKIAAHFPDDPAVQRGLAEAAYDAKDYAAALTAANKAIAADPKLIEAHCYRAMAQMAIALAAKDDRPETWLEIRRSIARANRLDTEDPRPLILYFRSYAEHGMMPPKVARDGLLHAYELAPQDRGLRMQTAAMLIGDGKLEEARAMLLVLTYDPHASGMGDAASKMIDTIDATLKSGKPVVPAPDATPRPGQ</sequence>
<evidence type="ECO:0008006" key="4">
    <source>
        <dbReference type="Google" id="ProtNLM"/>
    </source>
</evidence>
<comment type="caution">
    <text evidence="2">The sequence shown here is derived from an EMBL/GenBank/DDBJ whole genome shotgun (WGS) entry which is preliminary data.</text>
</comment>
<organism evidence="2 3">
    <name type="scientific">Sphingomonas pokkalii</name>
    <dbReference type="NCBI Taxonomy" id="2175090"/>
    <lineage>
        <taxon>Bacteria</taxon>
        <taxon>Pseudomonadati</taxon>
        <taxon>Pseudomonadota</taxon>
        <taxon>Alphaproteobacteria</taxon>
        <taxon>Sphingomonadales</taxon>
        <taxon>Sphingomonadaceae</taxon>
        <taxon>Sphingomonas</taxon>
    </lineage>
</organism>
<keyword evidence="1" id="KW-0732">Signal</keyword>
<dbReference type="OrthoDB" id="5523615at2"/>
<keyword evidence="3" id="KW-1185">Reference proteome</keyword>
<dbReference type="EMBL" id="QENQ01000001">
    <property type="protein sequence ID" value="PVX28174.1"/>
    <property type="molecule type" value="Genomic_DNA"/>
</dbReference>
<dbReference type="Gene3D" id="1.25.40.10">
    <property type="entry name" value="Tetratricopeptide repeat domain"/>
    <property type="match status" value="1"/>
</dbReference>
<evidence type="ECO:0000256" key="1">
    <source>
        <dbReference type="SAM" id="SignalP"/>
    </source>
</evidence>
<dbReference type="RefSeq" id="WP_116467627.1">
    <property type="nucleotide sequence ID" value="NZ_QENQ01000001.1"/>
</dbReference>
<evidence type="ECO:0000313" key="2">
    <source>
        <dbReference type="EMBL" id="PVX28174.1"/>
    </source>
</evidence>
<name>A0A2U0SA23_9SPHN</name>
<protein>
    <recommendedName>
        <fullName evidence="4">DUF1570 domain-containing protein</fullName>
    </recommendedName>
</protein>
<gene>
    <name evidence="2" type="ORF">DD559_01475</name>
</gene>
<feature type="signal peptide" evidence="1">
    <location>
        <begin position="1"/>
        <end position="21"/>
    </location>
</feature>
<proteinExistence type="predicted"/>
<accession>A0A2U0SA23</accession>
<dbReference type="Proteomes" id="UP000245890">
    <property type="component" value="Unassembled WGS sequence"/>
</dbReference>
<dbReference type="AlphaFoldDB" id="A0A2U0SA23"/>
<reference evidence="2 3" key="1">
    <citation type="submission" date="2018-05" db="EMBL/GenBank/DDBJ databases">
        <title>Description of Sphingomonas pokkalii sp nov, isolated from the rhizosphere of saline tolerant pokkali rice and its draft genome analysis.</title>
        <authorList>
            <person name="Menon R."/>
            <person name="Kumari S."/>
            <person name="Rameshkumar N."/>
        </authorList>
    </citation>
    <scope>NUCLEOTIDE SEQUENCE [LARGE SCALE GENOMIC DNA]</scope>
    <source>
        <strain evidence="2 3">L3B27</strain>
    </source>
</reference>